<dbReference type="EMBL" id="LBVU01000003">
    <property type="protein sequence ID" value="KKQ92022.1"/>
    <property type="molecule type" value="Genomic_DNA"/>
</dbReference>
<accession>A0A0G0LLV4</accession>
<reference evidence="1 2" key="1">
    <citation type="journal article" date="2015" name="Nature">
        <title>rRNA introns, odd ribosomes, and small enigmatic genomes across a large radiation of phyla.</title>
        <authorList>
            <person name="Brown C.T."/>
            <person name="Hug L.A."/>
            <person name="Thomas B.C."/>
            <person name="Sharon I."/>
            <person name="Castelle C.J."/>
            <person name="Singh A."/>
            <person name="Wilkins M.J."/>
            <person name="Williams K.H."/>
            <person name="Banfield J.F."/>
        </authorList>
    </citation>
    <scope>NUCLEOTIDE SEQUENCE [LARGE SCALE GENOMIC DNA]</scope>
</reference>
<dbReference type="Proteomes" id="UP000034774">
    <property type="component" value="Unassembled WGS sequence"/>
</dbReference>
<dbReference type="AlphaFoldDB" id="A0A0G0LLV4"/>
<comment type="caution">
    <text evidence="1">The sequence shown here is derived from an EMBL/GenBank/DDBJ whole genome shotgun (WGS) entry which is preliminary data.</text>
</comment>
<sequence>MTLNWSSTKIAKCFTTMIRIIVVTDAEQSDSNIWPKRFGCGVEVL</sequence>
<gene>
    <name evidence="1" type="ORF">UT17_C0003G0045</name>
</gene>
<evidence type="ECO:0000313" key="1">
    <source>
        <dbReference type="EMBL" id="KKQ92022.1"/>
    </source>
</evidence>
<protein>
    <submittedName>
        <fullName evidence="1">Uncharacterized protein</fullName>
    </submittedName>
</protein>
<evidence type="ECO:0000313" key="2">
    <source>
        <dbReference type="Proteomes" id="UP000034774"/>
    </source>
</evidence>
<dbReference type="STRING" id="1618572.UT17_C0003G0045"/>
<proteinExistence type="predicted"/>
<organism evidence="1 2">
    <name type="scientific">Candidatus Woesebacteria bacterium GW2011_GWB1_39_10</name>
    <dbReference type="NCBI Taxonomy" id="1618572"/>
    <lineage>
        <taxon>Bacteria</taxon>
        <taxon>Candidatus Woeseibacteriota</taxon>
    </lineage>
</organism>
<name>A0A0G0LLV4_9BACT</name>